<keyword evidence="2" id="KW-0963">Cytoplasm</keyword>
<evidence type="ECO:0000259" key="9">
    <source>
        <dbReference type="PROSITE" id="PS01124"/>
    </source>
</evidence>
<evidence type="ECO:0000256" key="6">
    <source>
        <dbReference type="ARBA" id="ARBA00023125"/>
    </source>
</evidence>
<comment type="caution">
    <text evidence="11">The sequence shown here is derived from an EMBL/GenBank/DDBJ whole genome shotgun (WGS) entry which is preliminary data.</text>
</comment>
<reference evidence="11 12" key="1">
    <citation type="submission" date="2019-04" db="EMBL/GenBank/DDBJ databases">
        <title>Cohnella sp. nov. isolated from preserved vegetables.</title>
        <authorList>
            <person name="Lin S.-Y."/>
            <person name="Hung M.-H."/>
            <person name="Young C.-C."/>
        </authorList>
    </citation>
    <scope>NUCLEOTIDE SEQUENCE [LARGE SCALE GENOMIC DNA]</scope>
    <source>
        <strain evidence="11 12">CC-MHH1044</strain>
    </source>
</reference>
<dbReference type="PANTHER" id="PTHR42713">
    <property type="entry name" value="HISTIDINE KINASE-RELATED"/>
    <property type="match status" value="1"/>
</dbReference>
<dbReference type="SUPFAM" id="SSF52172">
    <property type="entry name" value="CheY-like"/>
    <property type="match status" value="1"/>
</dbReference>
<evidence type="ECO:0000256" key="3">
    <source>
        <dbReference type="ARBA" id="ARBA00022553"/>
    </source>
</evidence>
<dbReference type="Gene3D" id="3.40.50.2300">
    <property type="match status" value="1"/>
</dbReference>
<dbReference type="SUPFAM" id="SSF46689">
    <property type="entry name" value="Homeodomain-like"/>
    <property type="match status" value="1"/>
</dbReference>
<dbReference type="GO" id="GO:0043565">
    <property type="term" value="F:sequence-specific DNA binding"/>
    <property type="evidence" value="ECO:0007669"/>
    <property type="project" value="InterPro"/>
</dbReference>
<feature type="domain" description="Response regulatory" evidence="10">
    <location>
        <begin position="3"/>
        <end position="120"/>
    </location>
</feature>
<gene>
    <name evidence="11" type="ORF">E6C55_22560</name>
</gene>
<dbReference type="Pfam" id="PF00072">
    <property type="entry name" value="Response_reg"/>
    <property type="match status" value="1"/>
</dbReference>
<keyword evidence="12" id="KW-1185">Reference proteome</keyword>
<dbReference type="GO" id="GO:0003700">
    <property type="term" value="F:DNA-binding transcription factor activity"/>
    <property type="evidence" value="ECO:0007669"/>
    <property type="project" value="InterPro"/>
</dbReference>
<dbReference type="EMBL" id="SSOB01000033">
    <property type="protein sequence ID" value="THF75247.1"/>
    <property type="molecule type" value="Genomic_DNA"/>
</dbReference>
<dbReference type="Gene3D" id="1.10.10.60">
    <property type="entry name" value="Homeodomain-like"/>
    <property type="match status" value="2"/>
</dbReference>
<dbReference type="GO" id="GO:0005737">
    <property type="term" value="C:cytoplasm"/>
    <property type="evidence" value="ECO:0007669"/>
    <property type="project" value="UniProtKB-SubCell"/>
</dbReference>
<dbReference type="Proteomes" id="UP000310636">
    <property type="component" value="Unassembled WGS sequence"/>
</dbReference>
<evidence type="ECO:0000256" key="5">
    <source>
        <dbReference type="ARBA" id="ARBA00023015"/>
    </source>
</evidence>
<evidence type="ECO:0000313" key="12">
    <source>
        <dbReference type="Proteomes" id="UP000310636"/>
    </source>
</evidence>
<feature type="domain" description="HTH araC/xylS-type" evidence="9">
    <location>
        <begin position="428"/>
        <end position="524"/>
    </location>
</feature>
<evidence type="ECO:0000256" key="2">
    <source>
        <dbReference type="ARBA" id="ARBA00022490"/>
    </source>
</evidence>
<evidence type="ECO:0000256" key="7">
    <source>
        <dbReference type="ARBA" id="ARBA00023163"/>
    </source>
</evidence>
<dbReference type="Pfam" id="PF17853">
    <property type="entry name" value="GGDEF_2"/>
    <property type="match status" value="1"/>
</dbReference>
<dbReference type="PROSITE" id="PS01124">
    <property type="entry name" value="HTH_ARAC_FAMILY_2"/>
    <property type="match status" value="1"/>
</dbReference>
<dbReference type="SMART" id="SM00342">
    <property type="entry name" value="HTH_ARAC"/>
    <property type="match status" value="1"/>
</dbReference>
<evidence type="ECO:0000313" key="11">
    <source>
        <dbReference type="EMBL" id="THF75247.1"/>
    </source>
</evidence>
<dbReference type="CDD" id="cd17536">
    <property type="entry name" value="REC_YesN-like"/>
    <property type="match status" value="1"/>
</dbReference>
<dbReference type="Pfam" id="PF12833">
    <property type="entry name" value="HTH_18"/>
    <property type="match status" value="1"/>
</dbReference>
<dbReference type="OrthoDB" id="342399at2"/>
<dbReference type="SMART" id="SM00448">
    <property type="entry name" value="REC"/>
    <property type="match status" value="1"/>
</dbReference>
<proteinExistence type="predicted"/>
<dbReference type="PROSITE" id="PS50110">
    <property type="entry name" value="RESPONSE_REGULATORY"/>
    <property type="match status" value="1"/>
</dbReference>
<keyword evidence="3 8" id="KW-0597">Phosphoprotein</keyword>
<evidence type="ECO:0000256" key="8">
    <source>
        <dbReference type="PROSITE-ProRule" id="PRU00169"/>
    </source>
</evidence>
<dbReference type="AlphaFoldDB" id="A0A4S4BL24"/>
<evidence type="ECO:0000259" key="10">
    <source>
        <dbReference type="PROSITE" id="PS50110"/>
    </source>
</evidence>
<evidence type="ECO:0000256" key="1">
    <source>
        <dbReference type="ARBA" id="ARBA00004496"/>
    </source>
</evidence>
<organism evidence="11 12">
    <name type="scientific">Cohnella fermenti</name>
    <dbReference type="NCBI Taxonomy" id="2565925"/>
    <lineage>
        <taxon>Bacteria</taxon>
        <taxon>Bacillati</taxon>
        <taxon>Bacillota</taxon>
        <taxon>Bacilli</taxon>
        <taxon>Bacillales</taxon>
        <taxon>Paenibacillaceae</taxon>
        <taxon>Cohnella</taxon>
    </lineage>
</organism>
<dbReference type="GO" id="GO:0000160">
    <property type="term" value="P:phosphorelay signal transduction system"/>
    <property type="evidence" value="ECO:0007669"/>
    <property type="project" value="UniProtKB-KW"/>
</dbReference>
<dbReference type="InterPro" id="IPR011006">
    <property type="entry name" value="CheY-like_superfamily"/>
</dbReference>
<feature type="modified residue" description="4-aspartylphosphate" evidence="8">
    <location>
        <position position="55"/>
    </location>
</feature>
<dbReference type="RefSeq" id="WP_136372079.1">
    <property type="nucleotide sequence ID" value="NZ_SSOB01000033.1"/>
</dbReference>
<protein>
    <submittedName>
        <fullName evidence="11">Response regulator transcription factor</fullName>
    </submittedName>
</protein>
<dbReference type="InterPro" id="IPR018060">
    <property type="entry name" value="HTH_AraC"/>
</dbReference>
<dbReference type="InterPro" id="IPR051552">
    <property type="entry name" value="HptR"/>
</dbReference>
<dbReference type="PANTHER" id="PTHR42713:SF3">
    <property type="entry name" value="TRANSCRIPTIONAL REGULATORY PROTEIN HPTR"/>
    <property type="match status" value="1"/>
</dbReference>
<dbReference type="InterPro" id="IPR009057">
    <property type="entry name" value="Homeodomain-like_sf"/>
</dbReference>
<comment type="subcellular location">
    <subcellularLocation>
        <location evidence="1">Cytoplasm</location>
    </subcellularLocation>
</comment>
<dbReference type="InterPro" id="IPR001789">
    <property type="entry name" value="Sig_transdc_resp-reg_receiver"/>
</dbReference>
<name>A0A4S4BL24_9BACL</name>
<dbReference type="InterPro" id="IPR041522">
    <property type="entry name" value="CdaR_GGDEF"/>
</dbReference>
<evidence type="ECO:0000256" key="4">
    <source>
        <dbReference type="ARBA" id="ARBA00023012"/>
    </source>
</evidence>
<keyword evidence="5" id="KW-0805">Transcription regulation</keyword>
<keyword evidence="4" id="KW-0902">Two-component regulatory system</keyword>
<sequence length="524" mass="57203">MFNALLVDDEPLILEGLRYIVDWEEHGFELAGMAESAAEALDLIERGAVDLLVTDIRMPGLSGLELIERVRERRPGMKFVILSGYNDFELVRKAATLGIENYLIKPVNKEELSSTLVNAAGKLEQARRQAVQQVYVREAIDVLRDNVLLRMATGTIGIHEFAEKSAFLRIGLDGPACAVAIIRRVKDNLTGGDRSDPQLIAFAIRNICNDVLAAAATGEGIGGYAVDDNDEDIVLLLAGALADEKSVVRLLHELASHCVQYLKQEVFVSLGPPVENKFALAASYREAKDLADYSLVLADRGVLTSREAKAQQVGPGNPLQIDFDELQQALLAGDRDVVARHIRAVFAKLDGQEGTTPGLVHNVTVELLYRIVHATNLSPRSAAASPLGRNGFLAGVLGRRTLGDIADAIAEAADDLLAQSAARDSRIDEVLAYVNAHYAAELSLQHLSSVFHINAAYLGQQFKKETGKLFSTYLNEYRIAKAIELLQSSPLKAKEVAIKVGYSNPDYFYKIFKKITGSYPSEYG</sequence>
<keyword evidence="7" id="KW-0804">Transcription</keyword>
<accession>A0A4S4BL24</accession>
<keyword evidence="6" id="KW-0238">DNA-binding</keyword>